<comment type="catalytic activity">
    <reaction evidence="7 8">
        <text>(1S,2R)-1-C-(indol-3-yl)glycerol 3-phosphate + L-serine = D-glyceraldehyde 3-phosphate + L-tryptophan + H2O</text>
        <dbReference type="Rhea" id="RHEA:10532"/>
        <dbReference type="ChEBI" id="CHEBI:15377"/>
        <dbReference type="ChEBI" id="CHEBI:33384"/>
        <dbReference type="ChEBI" id="CHEBI:57912"/>
        <dbReference type="ChEBI" id="CHEBI:58866"/>
        <dbReference type="ChEBI" id="CHEBI:59776"/>
        <dbReference type="EC" id="4.2.1.20"/>
    </reaction>
</comment>
<evidence type="ECO:0000313" key="11">
    <source>
        <dbReference type="Proteomes" id="UP001596022"/>
    </source>
</evidence>
<evidence type="ECO:0000256" key="4">
    <source>
        <dbReference type="ARBA" id="ARBA00022822"/>
    </source>
</evidence>
<evidence type="ECO:0000256" key="5">
    <source>
        <dbReference type="ARBA" id="ARBA00023141"/>
    </source>
</evidence>
<dbReference type="NCBIfam" id="TIGR00262">
    <property type="entry name" value="trpA"/>
    <property type="match status" value="1"/>
</dbReference>
<dbReference type="SUPFAM" id="SSF51366">
    <property type="entry name" value="Ribulose-phoshate binding barrel"/>
    <property type="match status" value="1"/>
</dbReference>
<gene>
    <name evidence="8 10" type="primary">trpA</name>
    <name evidence="10" type="ORF">ACFO4N_03555</name>
</gene>
<evidence type="ECO:0000256" key="9">
    <source>
        <dbReference type="RuleBase" id="RU003662"/>
    </source>
</evidence>
<dbReference type="PANTHER" id="PTHR43406">
    <property type="entry name" value="TRYPTOPHAN SYNTHASE, ALPHA CHAIN"/>
    <property type="match status" value="1"/>
</dbReference>
<evidence type="ECO:0000313" key="10">
    <source>
        <dbReference type="EMBL" id="MFC4617801.1"/>
    </source>
</evidence>
<name>A0ABV9GHN3_9BACL</name>
<keyword evidence="6 8" id="KW-0456">Lyase</keyword>
<keyword evidence="3 8" id="KW-0028">Amino-acid biosynthesis</keyword>
<dbReference type="PANTHER" id="PTHR43406:SF1">
    <property type="entry name" value="TRYPTOPHAN SYNTHASE ALPHA CHAIN, CHLOROPLASTIC"/>
    <property type="match status" value="1"/>
</dbReference>
<dbReference type="InterPro" id="IPR002028">
    <property type="entry name" value="Trp_synthase_suA"/>
</dbReference>
<feature type="active site" description="Proton acceptor" evidence="8">
    <location>
        <position position="47"/>
    </location>
</feature>
<sequence>MNRMDDYLKRHPDRKHFIPFITAGDPNPEATIDLALMLQELGANVLELGIPYSDPLADGPVIQRASIRALAGGMTLKKAMALVPLMRENGLKIPVIIFTYYNPLLQLNERKFIETAPSYGIDGLLIPDLPFEESAGVREACREVGLKLISLVAPTTSPQRLKMIAEAAEGFLYCVSSLGVTGERSRFHADVFAFLARVGAVSAVPIEVGFGVSNAEQIDRLKDHCDGFVAGSAIIKEIEAQAVELARPDTRPQAIQKIKSRLSEKLLTSGKGRAVHERTIETHRTL</sequence>
<dbReference type="HAMAP" id="MF_00131">
    <property type="entry name" value="Trp_synth_alpha"/>
    <property type="match status" value="1"/>
</dbReference>
<dbReference type="Proteomes" id="UP001596022">
    <property type="component" value="Unassembled WGS sequence"/>
</dbReference>
<evidence type="ECO:0000256" key="2">
    <source>
        <dbReference type="ARBA" id="ARBA00011270"/>
    </source>
</evidence>
<dbReference type="Pfam" id="PF00290">
    <property type="entry name" value="Trp_syntA"/>
    <property type="match status" value="1"/>
</dbReference>
<evidence type="ECO:0000256" key="6">
    <source>
        <dbReference type="ARBA" id="ARBA00023239"/>
    </source>
</evidence>
<proteinExistence type="inferred from homology"/>
<dbReference type="GO" id="GO:0004834">
    <property type="term" value="F:tryptophan synthase activity"/>
    <property type="evidence" value="ECO:0007669"/>
    <property type="project" value="UniProtKB-EC"/>
</dbReference>
<dbReference type="InterPro" id="IPR011060">
    <property type="entry name" value="RibuloseP-bd_barrel"/>
</dbReference>
<dbReference type="EMBL" id="JBHSFW010000001">
    <property type="protein sequence ID" value="MFC4617801.1"/>
    <property type="molecule type" value="Genomic_DNA"/>
</dbReference>
<keyword evidence="5 8" id="KW-0057">Aromatic amino acid biosynthesis</keyword>
<dbReference type="Gene3D" id="3.20.20.70">
    <property type="entry name" value="Aldolase class I"/>
    <property type="match status" value="1"/>
</dbReference>
<dbReference type="PROSITE" id="PS00167">
    <property type="entry name" value="TRP_SYNTHASE_ALPHA"/>
    <property type="match status" value="1"/>
</dbReference>
<comment type="similarity">
    <text evidence="8 9">Belongs to the TrpA family.</text>
</comment>
<feature type="active site" description="Proton acceptor" evidence="8">
    <location>
        <position position="58"/>
    </location>
</feature>
<comment type="caution">
    <text evidence="10">The sequence shown here is derived from an EMBL/GenBank/DDBJ whole genome shotgun (WGS) entry which is preliminary data.</text>
</comment>
<dbReference type="InterPro" id="IPR018204">
    <property type="entry name" value="Trp_synthase_alpha_AS"/>
</dbReference>
<organism evidence="10 11">
    <name type="scientific">Camelliibacillus cellulosilyticus</name>
    <dbReference type="NCBI Taxonomy" id="2174486"/>
    <lineage>
        <taxon>Bacteria</taxon>
        <taxon>Bacillati</taxon>
        <taxon>Bacillota</taxon>
        <taxon>Bacilli</taxon>
        <taxon>Bacillales</taxon>
        <taxon>Sporolactobacillaceae</taxon>
        <taxon>Camelliibacillus</taxon>
    </lineage>
</organism>
<dbReference type="CDD" id="cd04724">
    <property type="entry name" value="Tryptophan_synthase_alpha"/>
    <property type="match status" value="1"/>
</dbReference>
<protein>
    <recommendedName>
        <fullName evidence="8">Tryptophan synthase alpha chain</fullName>
        <ecNumber evidence="8">4.2.1.20</ecNumber>
    </recommendedName>
</protein>
<comment type="subunit">
    <text evidence="2 8">Tetramer of two alpha and two beta chains.</text>
</comment>
<comment type="function">
    <text evidence="8">The alpha subunit is responsible for the aldol cleavage of indoleglycerol phosphate to indole and glyceraldehyde 3-phosphate.</text>
</comment>
<keyword evidence="4 8" id="KW-0822">Tryptophan biosynthesis</keyword>
<evidence type="ECO:0000256" key="1">
    <source>
        <dbReference type="ARBA" id="ARBA00004733"/>
    </source>
</evidence>
<keyword evidence="11" id="KW-1185">Reference proteome</keyword>
<accession>A0ABV9GHN3</accession>
<dbReference type="EC" id="4.2.1.20" evidence="8"/>
<evidence type="ECO:0000256" key="3">
    <source>
        <dbReference type="ARBA" id="ARBA00022605"/>
    </source>
</evidence>
<comment type="pathway">
    <text evidence="1 8">Amino-acid biosynthesis; L-tryptophan biosynthesis; L-tryptophan from chorismate: step 5/5.</text>
</comment>
<dbReference type="RefSeq" id="WP_376844825.1">
    <property type="nucleotide sequence ID" value="NZ_JBHSFW010000001.1"/>
</dbReference>
<dbReference type="InterPro" id="IPR013785">
    <property type="entry name" value="Aldolase_TIM"/>
</dbReference>
<reference evidence="11" key="1">
    <citation type="journal article" date="2019" name="Int. J. Syst. Evol. Microbiol.">
        <title>The Global Catalogue of Microorganisms (GCM) 10K type strain sequencing project: providing services to taxonomists for standard genome sequencing and annotation.</title>
        <authorList>
            <consortium name="The Broad Institute Genomics Platform"/>
            <consortium name="The Broad Institute Genome Sequencing Center for Infectious Disease"/>
            <person name="Wu L."/>
            <person name="Ma J."/>
        </authorList>
    </citation>
    <scope>NUCLEOTIDE SEQUENCE [LARGE SCALE GENOMIC DNA]</scope>
    <source>
        <strain evidence="11">CGMCC 1.16306</strain>
    </source>
</reference>
<evidence type="ECO:0000256" key="7">
    <source>
        <dbReference type="ARBA" id="ARBA00049047"/>
    </source>
</evidence>
<evidence type="ECO:0000256" key="8">
    <source>
        <dbReference type="HAMAP-Rule" id="MF_00131"/>
    </source>
</evidence>